<organism evidence="1 2">
    <name type="scientific">Duncaniella freteri</name>
    <dbReference type="NCBI Taxonomy" id="2530391"/>
    <lineage>
        <taxon>Bacteria</taxon>
        <taxon>Pseudomonadati</taxon>
        <taxon>Bacteroidota</taxon>
        <taxon>Bacteroidia</taxon>
        <taxon>Bacteroidales</taxon>
        <taxon>Muribaculaceae</taxon>
        <taxon>Duncaniella</taxon>
    </lineage>
</organism>
<dbReference type="GeneID" id="82150543"/>
<dbReference type="AlphaFoldDB" id="A0A4Z0V544"/>
<name>A0A4Z0V544_9BACT</name>
<reference evidence="1 2" key="1">
    <citation type="submission" date="2019-02" db="EMBL/GenBank/DDBJ databases">
        <title>Isolation and identification of novel species under the genus Muribaculum.</title>
        <authorList>
            <person name="Miyake S."/>
            <person name="Ding Y."/>
            <person name="Low A."/>
            <person name="Soh M."/>
            <person name="Seedorf H."/>
        </authorList>
    </citation>
    <scope>NUCLEOTIDE SEQUENCE [LARGE SCALE GENOMIC DNA]</scope>
    <source>
        <strain evidence="1 2">TLL-A3</strain>
    </source>
</reference>
<protein>
    <submittedName>
        <fullName evidence="1">Uncharacterized protein</fullName>
    </submittedName>
</protein>
<gene>
    <name evidence="1" type="ORF">EZ315_12150</name>
</gene>
<dbReference type="RefSeq" id="WP_123611621.1">
    <property type="nucleotide sequence ID" value="NZ_SJSA01000002.1"/>
</dbReference>
<dbReference type="Proteomes" id="UP000297635">
    <property type="component" value="Unassembled WGS sequence"/>
</dbReference>
<sequence length="80" mass="9043">MKGRAKIIHRQGSVDVAVCSVPMDDAPRTYNNLVKAMKDRAKSVWGVRFVETPDSITAIWPRSDRLPDGWSESVKFIPEE</sequence>
<dbReference type="EMBL" id="SJSA01000002">
    <property type="protein sequence ID" value="TGG36585.1"/>
    <property type="molecule type" value="Genomic_DNA"/>
</dbReference>
<accession>A0A4Z0V544</accession>
<keyword evidence="2" id="KW-1185">Reference proteome</keyword>
<evidence type="ECO:0000313" key="2">
    <source>
        <dbReference type="Proteomes" id="UP000297635"/>
    </source>
</evidence>
<comment type="caution">
    <text evidence="1">The sequence shown here is derived from an EMBL/GenBank/DDBJ whole genome shotgun (WGS) entry which is preliminary data.</text>
</comment>
<evidence type="ECO:0000313" key="1">
    <source>
        <dbReference type="EMBL" id="TGG36585.1"/>
    </source>
</evidence>
<proteinExistence type="predicted"/>